<keyword evidence="5" id="KW-1185">Reference proteome</keyword>
<reference evidence="4 5" key="1">
    <citation type="journal article" date="2018" name="Sci. Rep.">
        <title>Genomic signatures of local adaptation to the degree of environmental predictability in rotifers.</title>
        <authorList>
            <person name="Franch-Gras L."/>
            <person name="Hahn C."/>
            <person name="Garcia-Roger E.M."/>
            <person name="Carmona M.J."/>
            <person name="Serra M."/>
            <person name="Gomez A."/>
        </authorList>
    </citation>
    <scope>NUCLEOTIDE SEQUENCE [LARGE SCALE GENOMIC DNA]</scope>
    <source>
        <strain evidence="4">HYR1</strain>
    </source>
</reference>
<dbReference type="PROSITE" id="PS50052">
    <property type="entry name" value="GUANYLATE_KINASE_2"/>
    <property type="match status" value="1"/>
</dbReference>
<name>A0A3M7Q9K8_BRAPC</name>
<dbReference type="PANTHER" id="PTHR23117:SF18">
    <property type="entry name" value="LEUCINE-RICH REPEAT AND GUANYLATE KINASE DOMAIN-CONTAINING PROTEIN"/>
    <property type="match status" value="1"/>
</dbReference>
<dbReference type="SUPFAM" id="SSF52540">
    <property type="entry name" value="P-loop containing nucleoside triphosphate hydrolases"/>
    <property type="match status" value="1"/>
</dbReference>
<proteinExistence type="predicted"/>
<comment type="caution">
    <text evidence="4">The sequence shown here is derived from an EMBL/GenBank/DDBJ whole genome shotgun (WGS) entry which is preliminary data.</text>
</comment>
<evidence type="ECO:0000256" key="1">
    <source>
        <dbReference type="ARBA" id="ARBA00022679"/>
    </source>
</evidence>
<feature type="region of interest" description="Disordered" evidence="2">
    <location>
        <begin position="148"/>
        <end position="180"/>
    </location>
</feature>
<dbReference type="PANTHER" id="PTHR23117">
    <property type="entry name" value="GUANYLATE KINASE-RELATED"/>
    <property type="match status" value="1"/>
</dbReference>
<organism evidence="4 5">
    <name type="scientific">Brachionus plicatilis</name>
    <name type="common">Marine rotifer</name>
    <name type="synonym">Brachionus muelleri</name>
    <dbReference type="NCBI Taxonomy" id="10195"/>
    <lineage>
        <taxon>Eukaryota</taxon>
        <taxon>Metazoa</taxon>
        <taxon>Spiralia</taxon>
        <taxon>Gnathifera</taxon>
        <taxon>Rotifera</taxon>
        <taxon>Eurotatoria</taxon>
        <taxon>Monogononta</taxon>
        <taxon>Pseudotrocha</taxon>
        <taxon>Ploima</taxon>
        <taxon>Brachionidae</taxon>
        <taxon>Brachionus</taxon>
    </lineage>
</organism>
<dbReference type="InterPro" id="IPR008144">
    <property type="entry name" value="Guanylate_kin-like_dom"/>
</dbReference>
<feature type="compositionally biased region" description="Low complexity" evidence="2">
    <location>
        <begin position="306"/>
        <end position="316"/>
    </location>
</feature>
<dbReference type="EMBL" id="REGN01006863">
    <property type="protein sequence ID" value="RNA08076.1"/>
    <property type="molecule type" value="Genomic_DNA"/>
</dbReference>
<protein>
    <submittedName>
        <fullName evidence="4">Leucine-rich repeat and guanylate kinase domain-containing isoform X2</fullName>
    </submittedName>
</protein>
<dbReference type="OrthoDB" id="6334211at2759"/>
<keyword evidence="4" id="KW-0418">Kinase</keyword>
<dbReference type="Gene3D" id="3.40.50.300">
    <property type="entry name" value="P-loop containing nucleotide triphosphate hydrolases"/>
    <property type="match status" value="1"/>
</dbReference>
<evidence type="ECO:0000256" key="2">
    <source>
        <dbReference type="SAM" id="MobiDB-lite"/>
    </source>
</evidence>
<feature type="region of interest" description="Disordered" evidence="2">
    <location>
        <begin position="278"/>
        <end position="316"/>
    </location>
</feature>
<sequence length="316" mass="35628">GKFICCNEYFGDWFGIQWESIEYVARQGLACVMNMELESLLSFKQTYFEPRCVLILTLDKQVQMKRLMDQNCSESETEVALNRTDMYANYNQDHPGFFDAVISSDDLDKGYENLKNLVLSYLGVSHSEAKDSADQASFNHHQLSIVQSSRFKKNDDTKEQNNEMPRTDSFLPSNTATGNRSQMSHLSITSLSQIYNQNLRLKFGSAPAQLLTKGEQAERSLEKRASAIKKQFDVNNDVSAKSQLSQHMISKQAMQGTVSSCSWNKSKSQSVNEVLNKNLIKKENQNESSDDDNDIVSPLNEKIRMASASTTSSSLS</sequence>
<evidence type="ECO:0000313" key="4">
    <source>
        <dbReference type="EMBL" id="RNA08076.1"/>
    </source>
</evidence>
<dbReference type="Proteomes" id="UP000276133">
    <property type="component" value="Unassembled WGS sequence"/>
</dbReference>
<feature type="compositionally biased region" description="Polar residues" evidence="2">
    <location>
        <begin position="170"/>
        <end position="180"/>
    </location>
</feature>
<dbReference type="GO" id="GO:0004385">
    <property type="term" value="F:GMP kinase activity"/>
    <property type="evidence" value="ECO:0007669"/>
    <property type="project" value="TreeGrafter"/>
</dbReference>
<feature type="domain" description="Guanylate kinase-like" evidence="3">
    <location>
        <begin position="1"/>
        <end position="119"/>
    </location>
</feature>
<feature type="non-terminal residue" evidence="4">
    <location>
        <position position="1"/>
    </location>
</feature>
<dbReference type="InterPro" id="IPR008145">
    <property type="entry name" value="GK/Ca_channel_bsu"/>
</dbReference>
<keyword evidence="1" id="KW-0808">Transferase</keyword>
<dbReference type="STRING" id="10195.A0A3M7Q9K8"/>
<dbReference type="InterPro" id="IPR027417">
    <property type="entry name" value="P-loop_NTPase"/>
</dbReference>
<gene>
    <name evidence="4" type="ORF">BpHYR1_033598</name>
</gene>
<accession>A0A3M7Q9K8</accession>
<evidence type="ECO:0000313" key="5">
    <source>
        <dbReference type="Proteomes" id="UP000276133"/>
    </source>
</evidence>
<dbReference type="AlphaFoldDB" id="A0A3M7Q9K8"/>
<dbReference type="Pfam" id="PF00625">
    <property type="entry name" value="Guanylate_kin"/>
    <property type="match status" value="1"/>
</dbReference>
<feature type="compositionally biased region" description="Basic and acidic residues" evidence="2">
    <location>
        <begin position="152"/>
        <end position="161"/>
    </location>
</feature>
<dbReference type="GO" id="GO:0005829">
    <property type="term" value="C:cytosol"/>
    <property type="evidence" value="ECO:0007669"/>
    <property type="project" value="TreeGrafter"/>
</dbReference>
<evidence type="ECO:0000259" key="3">
    <source>
        <dbReference type="PROSITE" id="PS50052"/>
    </source>
</evidence>